<protein>
    <recommendedName>
        <fullName evidence="3">FHF complex subunit HOOK-interacting protein C-terminal domain-containing protein</fullName>
    </recommendedName>
</protein>
<proteinExistence type="inferred from homology"/>
<keyword evidence="5" id="KW-1185">Reference proteome</keyword>
<dbReference type="Pfam" id="PF19314">
    <property type="entry name" value="DUF5917"/>
    <property type="match status" value="1"/>
</dbReference>
<dbReference type="EMBL" id="JADGIZ020000012">
    <property type="protein sequence ID" value="KAL2917129.1"/>
    <property type="molecule type" value="Genomic_DNA"/>
</dbReference>
<comment type="caution">
    <text evidence="4">The sequence shown here is derived from an EMBL/GenBank/DDBJ whole genome shotgun (WGS) entry which is preliminary data.</text>
</comment>
<dbReference type="SUPFAM" id="SSF48371">
    <property type="entry name" value="ARM repeat"/>
    <property type="match status" value="1"/>
</dbReference>
<comment type="similarity">
    <text evidence="1">Belongs to the FHIP family.</text>
</comment>
<evidence type="ECO:0000313" key="4">
    <source>
        <dbReference type="EMBL" id="KAL2917129.1"/>
    </source>
</evidence>
<organism evidence="4 5">
    <name type="scientific">Polyrhizophydium stewartii</name>
    <dbReference type="NCBI Taxonomy" id="2732419"/>
    <lineage>
        <taxon>Eukaryota</taxon>
        <taxon>Fungi</taxon>
        <taxon>Fungi incertae sedis</taxon>
        <taxon>Chytridiomycota</taxon>
        <taxon>Chytridiomycota incertae sedis</taxon>
        <taxon>Chytridiomycetes</taxon>
        <taxon>Rhizophydiales</taxon>
        <taxon>Rhizophydiales incertae sedis</taxon>
        <taxon>Polyrhizophydium</taxon>
    </lineage>
</organism>
<dbReference type="Pfam" id="PF10257">
    <property type="entry name" value="RAI16-like"/>
    <property type="match status" value="1"/>
</dbReference>
<dbReference type="InterPro" id="IPR045669">
    <property type="entry name" value="FHIP_C"/>
</dbReference>
<dbReference type="InterPro" id="IPR019384">
    <property type="entry name" value="FHIP"/>
</dbReference>
<accession>A0ABR4NCB8</accession>
<evidence type="ECO:0000259" key="3">
    <source>
        <dbReference type="Pfam" id="PF19314"/>
    </source>
</evidence>
<dbReference type="PANTHER" id="PTHR21705">
    <property type="entry name" value="RAI16 PROTEIN-RELATED"/>
    <property type="match status" value="1"/>
</dbReference>
<gene>
    <name evidence="4" type="ORF">HK105_203193</name>
</gene>
<dbReference type="Proteomes" id="UP001527925">
    <property type="component" value="Unassembled WGS sequence"/>
</dbReference>
<evidence type="ECO:0000313" key="5">
    <source>
        <dbReference type="Proteomes" id="UP001527925"/>
    </source>
</evidence>
<reference evidence="4 5" key="1">
    <citation type="submission" date="2023-09" db="EMBL/GenBank/DDBJ databases">
        <title>Pangenome analysis of Batrachochytrium dendrobatidis and related Chytrids.</title>
        <authorList>
            <person name="Yacoub M.N."/>
            <person name="Stajich J.E."/>
            <person name="James T.Y."/>
        </authorList>
    </citation>
    <scope>NUCLEOTIDE SEQUENCE [LARGE SCALE GENOMIC DNA]</scope>
    <source>
        <strain evidence="4 5">JEL0888</strain>
    </source>
</reference>
<feature type="region of interest" description="Disordered" evidence="2">
    <location>
        <begin position="502"/>
        <end position="538"/>
    </location>
</feature>
<dbReference type="PANTHER" id="PTHR21705:SF11">
    <property type="entry name" value="FHIP FAMILY PROTEIN CG3558"/>
    <property type="match status" value="1"/>
</dbReference>
<dbReference type="InterPro" id="IPR016024">
    <property type="entry name" value="ARM-type_fold"/>
</dbReference>
<evidence type="ECO:0000256" key="1">
    <source>
        <dbReference type="ARBA" id="ARBA00024336"/>
    </source>
</evidence>
<sequence>MDFFSTRFNKRLSSLGFHTKPNPQQLLTKFKNIWETVLYESKSEEAWKRPIDKTSIPGCLKSLIDIFVKEQALSSDSKETGACIELFLNDEILDHLVTLSANDLPPGYRGEVIKFTSNLIGLIDMRFLFSHCIHRPIVKLINHCIKSKDIKFHEAMLELEVNLCTKIDSSPELLPLFFDVSQSGTVEPETKRAFGMLEHIMKFVHSDGANGDRARTVCPILFALAQNGDDLETFILEKNFVIQIIAGLSGLYAQLPPVMPDADGSLDSEHSPAARRLFITDVRAFVDYVGFVQALLERCPSKRVTQDIIEKTRSIFFKTVLSASVNGVSDFDGTALTMLFYIQQLADTITDPRLSAIFVQFLLKSDDDEDDTASQAGGSRSGEMRLAVRDILISKLNSLSEHVVTATLQLFYTLMRDHTHATFPMLFEKLPNGQLSFDTLGLDNDIDVQRHLQLVARYFALLPRGNADSGLDSYIRDAELNFAAVKSRASSIDIDGISMTRASSSDSMPGVVPGNGSPNASQSGAVPSSRANQSKETFREQAIRLRSDPTLHKLMSKFRNLFSHSMLINIAMTGVLQQLVIAPYPVLYACVIDGDETLEDAETRAPSFYHVIIHLLEEIDERRASMPDFDARLTSCKQALLHKGSGAQNDEWARHEERLRARPAMNMDEFDMDAEFLRNVVVLEEFIKELLAAIVTRGSVEYDHMAYL</sequence>
<feature type="compositionally biased region" description="Polar residues" evidence="2">
    <location>
        <begin position="516"/>
        <end position="535"/>
    </location>
</feature>
<name>A0ABR4NCB8_9FUNG</name>
<evidence type="ECO:0000256" key="2">
    <source>
        <dbReference type="SAM" id="MobiDB-lite"/>
    </source>
</evidence>
<feature type="domain" description="FHF complex subunit HOOK-interacting protein C-terminal" evidence="3">
    <location>
        <begin position="548"/>
        <end position="642"/>
    </location>
</feature>